<dbReference type="EMBL" id="BAABGJ010000056">
    <property type="protein sequence ID" value="GAA4348114.1"/>
    <property type="molecule type" value="Genomic_DNA"/>
</dbReference>
<comment type="caution">
    <text evidence="3">The sequence shown here is derived from an EMBL/GenBank/DDBJ whole genome shotgun (WGS) entry which is preliminary data.</text>
</comment>
<keyword evidence="2" id="KW-0732">Signal</keyword>
<gene>
    <name evidence="3" type="ORF">GCM10023165_33640</name>
</gene>
<evidence type="ECO:0000313" key="3">
    <source>
        <dbReference type="EMBL" id="GAA4348114.1"/>
    </source>
</evidence>
<evidence type="ECO:0000313" key="4">
    <source>
        <dbReference type="Proteomes" id="UP001500975"/>
    </source>
</evidence>
<sequence>MSSRTSLSARGILLLAALAAPLAAVHAQSAPPPDAGQAAPESPRRNQKIEYIHVEDAGARVDEVRYGGQTQSITVQPKANVPSYEVLPNYGGRDRQGQGETGGNGNGPRVWNVLKF</sequence>
<reference evidence="4" key="1">
    <citation type="journal article" date="2019" name="Int. J. Syst. Evol. Microbiol.">
        <title>The Global Catalogue of Microorganisms (GCM) 10K type strain sequencing project: providing services to taxonomists for standard genome sequencing and annotation.</title>
        <authorList>
            <consortium name="The Broad Institute Genomics Platform"/>
            <consortium name="The Broad Institute Genome Sequencing Center for Infectious Disease"/>
            <person name="Wu L."/>
            <person name="Ma J."/>
        </authorList>
    </citation>
    <scope>NUCLEOTIDE SEQUENCE [LARGE SCALE GENOMIC DNA]</scope>
    <source>
        <strain evidence="4">JCM 17804</strain>
    </source>
</reference>
<evidence type="ECO:0008006" key="5">
    <source>
        <dbReference type="Google" id="ProtNLM"/>
    </source>
</evidence>
<evidence type="ECO:0000256" key="1">
    <source>
        <dbReference type="SAM" id="MobiDB-lite"/>
    </source>
</evidence>
<feature type="chain" id="PRO_5046416588" description="DUF2782 domain-containing protein" evidence="2">
    <location>
        <begin position="30"/>
        <end position="116"/>
    </location>
</feature>
<dbReference type="Proteomes" id="UP001500975">
    <property type="component" value="Unassembled WGS sequence"/>
</dbReference>
<feature type="region of interest" description="Disordered" evidence="1">
    <location>
        <begin position="25"/>
        <end position="47"/>
    </location>
</feature>
<protein>
    <recommendedName>
        <fullName evidence="5">DUF2782 domain-containing protein</fullName>
    </recommendedName>
</protein>
<proteinExistence type="predicted"/>
<accession>A0ABP8HZC1</accession>
<feature type="signal peptide" evidence="2">
    <location>
        <begin position="1"/>
        <end position="29"/>
    </location>
</feature>
<evidence type="ECO:0000256" key="2">
    <source>
        <dbReference type="SAM" id="SignalP"/>
    </source>
</evidence>
<dbReference type="RefSeq" id="WP_345539325.1">
    <property type="nucleotide sequence ID" value="NZ_BAABGJ010000056.1"/>
</dbReference>
<feature type="region of interest" description="Disordered" evidence="1">
    <location>
        <begin position="73"/>
        <end position="111"/>
    </location>
</feature>
<name>A0ABP8HZC1_9BURK</name>
<organism evidence="3 4">
    <name type="scientific">Variovorax defluvii</name>
    <dbReference type="NCBI Taxonomy" id="913761"/>
    <lineage>
        <taxon>Bacteria</taxon>
        <taxon>Pseudomonadati</taxon>
        <taxon>Pseudomonadota</taxon>
        <taxon>Betaproteobacteria</taxon>
        <taxon>Burkholderiales</taxon>
        <taxon>Comamonadaceae</taxon>
        <taxon>Variovorax</taxon>
    </lineage>
</organism>
<keyword evidence="4" id="KW-1185">Reference proteome</keyword>